<dbReference type="SUPFAM" id="SSF55729">
    <property type="entry name" value="Acyl-CoA N-acyltransferases (Nat)"/>
    <property type="match status" value="1"/>
</dbReference>
<sequence>MPESAVLADVIITSVWSSDLSDLAATLTAAGLPADDIDEPGRTFLRFKDAAGHTVGFGGWESHGADILLRSITVASDLRGQGLGGRIVEKVLGEAHAAGASKAYLLTTSAQGFFAGQGFEVITRDAIPTSILETRQAAGLCPTSAVIMVKKLSP</sequence>
<name>A0ABQ6CVR8_9HYPH</name>
<evidence type="ECO:0000313" key="3">
    <source>
        <dbReference type="Proteomes" id="UP001156882"/>
    </source>
</evidence>
<reference evidence="3" key="1">
    <citation type="journal article" date="2019" name="Int. J. Syst. Evol. Microbiol.">
        <title>The Global Catalogue of Microorganisms (GCM) 10K type strain sequencing project: providing services to taxonomists for standard genome sequencing and annotation.</title>
        <authorList>
            <consortium name="The Broad Institute Genomics Platform"/>
            <consortium name="The Broad Institute Genome Sequencing Center for Infectious Disease"/>
            <person name="Wu L."/>
            <person name="Ma J."/>
        </authorList>
    </citation>
    <scope>NUCLEOTIDE SEQUENCE [LARGE SCALE GENOMIC DNA]</scope>
    <source>
        <strain evidence="3">NBRC 101365</strain>
    </source>
</reference>
<evidence type="ECO:0000259" key="1">
    <source>
        <dbReference type="PROSITE" id="PS51186"/>
    </source>
</evidence>
<dbReference type="EMBL" id="BSPC01000089">
    <property type="protein sequence ID" value="GLS23895.1"/>
    <property type="molecule type" value="Genomic_DNA"/>
</dbReference>
<dbReference type="InterPro" id="IPR000182">
    <property type="entry name" value="GNAT_dom"/>
</dbReference>
<dbReference type="PROSITE" id="PS51186">
    <property type="entry name" value="GNAT"/>
    <property type="match status" value="1"/>
</dbReference>
<accession>A0ABQ6CVR8</accession>
<protein>
    <recommendedName>
        <fullName evidence="1">N-acetyltransferase domain-containing protein</fullName>
    </recommendedName>
</protein>
<dbReference type="CDD" id="cd04301">
    <property type="entry name" value="NAT_SF"/>
    <property type="match status" value="1"/>
</dbReference>
<gene>
    <name evidence="2" type="ORF">GCM10007874_69160</name>
</gene>
<feature type="domain" description="N-acetyltransferase" evidence="1">
    <location>
        <begin position="10"/>
        <end position="153"/>
    </location>
</feature>
<organism evidence="2 3">
    <name type="scientific">Labrys miyagiensis</name>
    <dbReference type="NCBI Taxonomy" id="346912"/>
    <lineage>
        <taxon>Bacteria</taxon>
        <taxon>Pseudomonadati</taxon>
        <taxon>Pseudomonadota</taxon>
        <taxon>Alphaproteobacteria</taxon>
        <taxon>Hyphomicrobiales</taxon>
        <taxon>Xanthobacteraceae</taxon>
        <taxon>Labrys</taxon>
    </lineage>
</organism>
<dbReference type="RefSeq" id="WP_284316819.1">
    <property type="nucleotide sequence ID" value="NZ_BSPC01000089.1"/>
</dbReference>
<dbReference type="Proteomes" id="UP001156882">
    <property type="component" value="Unassembled WGS sequence"/>
</dbReference>
<keyword evidence="3" id="KW-1185">Reference proteome</keyword>
<comment type="caution">
    <text evidence="2">The sequence shown here is derived from an EMBL/GenBank/DDBJ whole genome shotgun (WGS) entry which is preliminary data.</text>
</comment>
<dbReference type="NCBIfam" id="NF040501">
    <property type="entry name" value="resist_ArsN2"/>
    <property type="match status" value="1"/>
</dbReference>
<dbReference type="Pfam" id="PF13508">
    <property type="entry name" value="Acetyltransf_7"/>
    <property type="match status" value="1"/>
</dbReference>
<dbReference type="Gene3D" id="3.40.630.30">
    <property type="match status" value="1"/>
</dbReference>
<proteinExistence type="predicted"/>
<dbReference type="InterPro" id="IPR016181">
    <property type="entry name" value="Acyl_CoA_acyltransferase"/>
</dbReference>
<evidence type="ECO:0000313" key="2">
    <source>
        <dbReference type="EMBL" id="GLS23895.1"/>
    </source>
</evidence>